<dbReference type="Proteomes" id="UP000324222">
    <property type="component" value="Unassembled WGS sequence"/>
</dbReference>
<gene>
    <name evidence="2" type="ORF">E2C01_010775</name>
</gene>
<dbReference type="EMBL" id="VSRR010000630">
    <property type="protein sequence ID" value="MPC17905.1"/>
    <property type="molecule type" value="Genomic_DNA"/>
</dbReference>
<protein>
    <submittedName>
        <fullName evidence="2">Uncharacterized protein</fullName>
    </submittedName>
</protein>
<feature type="region of interest" description="Disordered" evidence="1">
    <location>
        <begin position="1"/>
        <end position="24"/>
    </location>
</feature>
<reference evidence="2 3" key="1">
    <citation type="submission" date="2019-05" db="EMBL/GenBank/DDBJ databases">
        <title>Another draft genome of Portunus trituberculatus and its Hox gene families provides insights of decapod evolution.</title>
        <authorList>
            <person name="Jeong J.-H."/>
            <person name="Song I."/>
            <person name="Kim S."/>
            <person name="Choi T."/>
            <person name="Kim D."/>
            <person name="Ryu S."/>
            <person name="Kim W."/>
        </authorList>
    </citation>
    <scope>NUCLEOTIDE SEQUENCE [LARGE SCALE GENOMIC DNA]</scope>
    <source>
        <tissue evidence="2">Muscle</tissue>
    </source>
</reference>
<evidence type="ECO:0000256" key="1">
    <source>
        <dbReference type="SAM" id="MobiDB-lite"/>
    </source>
</evidence>
<evidence type="ECO:0000313" key="2">
    <source>
        <dbReference type="EMBL" id="MPC17905.1"/>
    </source>
</evidence>
<organism evidence="2 3">
    <name type="scientific">Portunus trituberculatus</name>
    <name type="common">Swimming crab</name>
    <name type="synonym">Neptunus trituberculatus</name>
    <dbReference type="NCBI Taxonomy" id="210409"/>
    <lineage>
        <taxon>Eukaryota</taxon>
        <taxon>Metazoa</taxon>
        <taxon>Ecdysozoa</taxon>
        <taxon>Arthropoda</taxon>
        <taxon>Crustacea</taxon>
        <taxon>Multicrustacea</taxon>
        <taxon>Malacostraca</taxon>
        <taxon>Eumalacostraca</taxon>
        <taxon>Eucarida</taxon>
        <taxon>Decapoda</taxon>
        <taxon>Pleocyemata</taxon>
        <taxon>Brachyura</taxon>
        <taxon>Eubrachyura</taxon>
        <taxon>Portunoidea</taxon>
        <taxon>Portunidae</taxon>
        <taxon>Portuninae</taxon>
        <taxon>Portunus</taxon>
    </lineage>
</organism>
<proteinExistence type="predicted"/>
<sequence>MTPPQLGRQLASSPHPRRRHSAAASFSVLSPATASFVGHGTAQHGTRVTVAVVAGHHTRLRHCTRSELDGPV</sequence>
<name>A0A5B7D9R9_PORTR</name>
<comment type="caution">
    <text evidence="2">The sequence shown here is derived from an EMBL/GenBank/DDBJ whole genome shotgun (WGS) entry which is preliminary data.</text>
</comment>
<dbReference type="AlphaFoldDB" id="A0A5B7D9R9"/>
<keyword evidence="3" id="KW-1185">Reference proteome</keyword>
<evidence type="ECO:0000313" key="3">
    <source>
        <dbReference type="Proteomes" id="UP000324222"/>
    </source>
</evidence>
<accession>A0A5B7D9R9</accession>